<feature type="binding site" evidence="2">
    <location>
        <position position="247"/>
    </location>
    <ligand>
        <name>substrate</name>
    </ligand>
</feature>
<feature type="binding site" evidence="2">
    <location>
        <position position="203"/>
    </location>
    <ligand>
        <name>Mg(2+)</name>
        <dbReference type="ChEBI" id="CHEBI:18420"/>
        <label>5</label>
    </ligand>
</feature>
<keyword evidence="6" id="KW-1185">Reference proteome</keyword>
<dbReference type="EC" id="2.7.4.16" evidence="2"/>
<dbReference type="GO" id="GO:0000287">
    <property type="term" value="F:magnesium ion binding"/>
    <property type="evidence" value="ECO:0007669"/>
    <property type="project" value="UniProtKB-UniRule"/>
</dbReference>
<comment type="function">
    <text evidence="2">Catalyzes the ATP-dependent phosphorylation of thiamine-monophosphate (TMP) to form thiamine-pyrophosphate (TPP), the active form of vitamin B1.</text>
</comment>
<comment type="caution">
    <text evidence="5">The sequence shown here is derived from an EMBL/GenBank/DDBJ whole genome shotgun (WGS) entry which is preliminary data.</text>
</comment>
<feature type="binding site" evidence="2">
    <location>
        <position position="200"/>
    </location>
    <ligand>
        <name>Mg(2+)</name>
        <dbReference type="ChEBI" id="CHEBI:18420"/>
        <label>3</label>
    </ligand>
</feature>
<accession>A0A4R9M2V5</accession>
<dbReference type="UniPathway" id="UPA00060">
    <property type="reaction ID" value="UER00142"/>
</dbReference>
<dbReference type="InterPro" id="IPR036676">
    <property type="entry name" value="PurM-like_C_sf"/>
</dbReference>
<comment type="similarity">
    <text evidence="2">Belongs to the thiamine-monophosphate kinase family.</text>
</comment>
<dbReference type="HAMAP" id="MF_02128">
    <property type="entry name" value="TMP_kinase"/>
    <property type="match status" value="1"/>
</dbReference>
<feature type="binding site" evidence="2">
    <location>
        <position position="134"/>
    </location>
    <ligand>
        <name>ATP</name>
        <dbReference type="ChEBI" id="CHEBI:30616"/>
    </ligand>
</feature>
<evidence type="ECO:0000256" key="1">
    <source>
        <dbReference type="ARBA" id="ARBA00022977"/>
    </source>
</evidence>
<feature type="binding site" evidence="2">
    <location>
        <position position="33"/>
    </location>
    <ligand>
        <name>Mg(2+)</name>
        <dbReference type="ChEBI" id="CHEBI:18420"/>
        <label>2</label>
    </ligand>
</feature>
<dbReference type="OrthoDB" id="9802811at2"/>
<feature type="binding site" evidence="2">
    <location>
        <position position="20"/>
    </location>
    <ligand>
        <name>Mg(2+)</name>
        <dbReference type="ChEBI" id="CHEBI:18420"/>
        <label>4</label>
    </ligand>
</feature>
<feature type="binding site" evidence="2">
    <location>
        <position position="62"/>
    </location>
    <ligand>
        <name>Mg(2+)</name>
        <dbReference type="ChEBI" id="CHEBI:18420"/>
        <label>2</label>
    </ligand>
</feature>
<feature type="binding site" evidence="2">
    <location>
        <position position="33"/>
    </location>
    <ligand>
        <name>Mg(2+)</name>
        <dbReference type="ChEBI" id="CHEBI:18420"/>
        <label>1</label>
    </ligand>
</feature>
<feature type="binding site" evidence="2">
    <location>
        <position position="32"/>
    </location>
    <ligand>
        <name>Mg(2+)</name>
        <dbReference type="ChEBI" id="CHEBI:18420"/>
        <label>1</label>
    </ligand>
</feature>
<comment type="pathway">
    <text evidence="2">Cofactor biosynthesis; thiamine diphosphate biosynthesis; thiamine diphosphate from thiamine phosphate: step 1/1.</text>
</comment>
<feature type="binding site" evidence="2">
    <location>
        <position position="40"/>
    </location>
    <ligand>
        <name>substrate</name>
    </ligand>
</feature>
<dbReference type="EMBL" id="RQHW01000016">
    <property type="protein sequence ID" value="TGN20077.1"/>
    <property type="molecule type" value="Genomic_DNA"/>
</dbReference>
<comment type="caution">
    <text evidence="2">Lacks conserved residue(s) required for the propagation of feature annotation.</text>
</comment>
<dbReference type="AlphaFoldDB" id="A0A4R9M2V5"/>
<dbReference type="Pfam" id="PF00586">
    <property type="entry name" value="AIRS"/>
    <property type="match status" value="1"/>
</dbReference>
<dbReference type="RefSeq" id="WP_135759473.1">
    <property type="nucleotide sequence ID" value="NZ_RQHW01000016.1"/>
</dbReference>
<evidence type="ECO:0000259" key="4">
    <source>
        <dbReference type="Pfam" id="PF02769"/>
    </source>
</evidence>
<feature type="binding site" evidence="2">
    <location>
        <position position="20"/>
    </location>
    <ligand>
        <name>Mg(2+)</name>
        <dbReference type="ChEBI" id="CHEBI:18420"/>
        <label>3</label>
    </ligand>
</feature>
<dbReference type="GO" id="GO:0005524">
    <property type="term" value="F:ATP binding"/>
    <property type="evidence" value="ECO:0007669"/>
    <property type="project" value="UniProtKB-UniRule"/>
</dbReference>
<keyword evidence="1 2" id="KW-0784">Thiamine biosynthesis</keyword>
<keyword evidence="2 5" id="KW-0418">Kinase</keyword>
<evidence type="ECO:0000259" key="3">
    <source>
        <dbReference type="Pfam" id="PF00586"/>
    </source>
</evidence>
<feature type="binding site" evidence="2">
    <location>
        <position position="62"/>
    </location>
    <ligand>
        <name>Mg(2+)</name>
        <dbReference type="ChEBI" id="CHEBI:18420"/>
        <label>3</label>
    </ligand>
</feature>
<dbReference type="GO" id="GO:0009030">
    <property type="term" value="F:thiamine-phosphate kinase activity"/>
    <property type="evidence" value="ECO:0007669"/>
    <property type="project" value="UniProtKB-UniRule"/>
</dbReference>
<feature type="binding site" evidence="2">
    <location>
        <position position="202"/>
    </location>
    <ligand>
        <name>ATP</name>
        <dbReference type="ChEBI" id="CHEBI:30616"/>
    </ligand>
</feature>
<dbReference type="InterPro" id="IPR006283">
    <property type="entry name" value="ThiL-like"/>
</dbReference>
<dbReference type="GO" id="GO:0009229">
    <property type="term" value="P:thiamine diphosphate biosynthetic process"/>
    <property type="evidence" value="ECO:0007669"/>
    <property type="project" value="UniProtKB-UniRule"/>
</dbReference>
<feature type="domain" description="PurM-like N-terminal" evidence="3">
    <location>
        <begin position="19"/>
        <end position="126"/>
    </location>
</feature>
<dbReference type="InterPro" id="IPR036921">
    <property type="entry name" value="PurM-like_N_sf"/>
</dbReference>
<dbReference type="PANTHER" id="PTHR30270">
    <property type="entry name" value="THIAMINE-MONOPHOSPHATE KINASE"/>
    <property type="match status" value="1"/>
</dbReference>
<dbReference type="SUPFAM" id="SSF55326">
    <property type="entry name" value="PurM N-terminal domain-like"/>
    <property type="match status" value="1"/>
</dbReference>
<dbReference type="PIRSF" id="PIRSF005303">
    <property type="entry name" value="Thiam_monoph_kin"/>
    <property type="match status" value="1"/>
</dbReference>
<evidence type="ECO:0000313" key="6">
    <source>
        <dbReference type="Proteomes" id="UP000298058"/>
    </source>
</evidence>
<dbReference type="GO" id="GO:0009228">
    <property type="term" value="P:thiamine biosynthetic process"/>
    <property type="evidence" value="ECO:0007669"/>
    <property type="project" value="UniProtKB-KW"/>
</dbReference>
<feature type="binding site" evidence="2">
    <location>
        <position position="31"/>
    </location>
    <ligand>
        <name>Mg(2+)</name>
        <dbReference type="ChEBI" id="CHEBI:18420"/>
        <label>4</label>
    </ligand>
</feature>
<keyword evidence="2" id="KW-0460">Magnesium</keyword>
<keyword evidence="2" id="KW-0479">Metal-binding</keyword>
<dbReference type="Gene3D" id="3.30.1330.10">
    <property type="entry name" value="PurM-like, N-terminal domain"/>
    <property type="match status" value="1"/>
</dbReference>
<dbReference type="NCBIfam" id="TIGR01379">
    <property type="entry name" value="thiL"/>
    <property type="match status" value="1"/>
</dbReference>
<dbReference type="Gene3D" id="3.90.650.10">
    <property type="entry name" value="PurM-like C-terminal domain"/>
    <property type="match status" value="1"/>
</dbReference>
<dbReference type="InterPro" id="IPR016188">
    <property type="entry name" value="PurM-like_N"/>
</dbReference>
<dbReference type="Proteomes" id="UP000298058">
    <property type="component" value="Unassembled WGS sequence"/>
</dbReference>
<comment type="catalytic activity">
    <reaction evidence="2">
        <text>thiamine phosphate + ATP = thiamine diphosphate + ADP</text>
        <dbReference type="Rhea" id="RHEA:15913"/>
        <dbReference type="ChEBI" id="CHEBI:30616"/>
        <dbReference type="ChEBI" id="CHEBI:37575"/>
        <dbReference type="ChEBI" id="CHEBI:58937"/>
        <dbReference type="ChEBI" id="CHEBI:456216"/>
        <dbReference type="EC" id="2.7.4.16"/>
    </reaction>
</comment>
<dbReference type="Pfam" id="PF02769">
    <property type="entry name" value="AIRS_C"/>
    <property type="match status" value="1"/>
</dbReference>
<feature type="binding site" evidence="2">
    <location>
        <position position="302"/>
    </location>
    <ligand>
        <name>substrate</name>
    </ligand>
</feature>
<dbReference type="InterPro" id="IPR010918">
    <property type="entry name" value="PurM-like_C_dom"/>
</dbReference>
<proteinExistence type="inferred from homology"/>
<feature type="binding site" evidence="2">
    <location>
        <position position="62"/>
    </location>
    <ligand>
        <name>Mg(2+)</name>
        <dbReference type="ChEBI" id="CHEBI:18420"/>
        <label>4</label>
    </ligand>
</feature>
<gene>
    <name evidence="2 5" type="primary">thiL</name>
    <name evidence="5" type="ORF">EHS15_05100</name>
</gene>
<evidence type="ECO:0000313" key="5">
    <source>
        <dbReference type="EMBL" id="TGN20077.1"/>
    </source>
</evidence>
<dbReference type="CDD" id="cd02194">
    <property type="entry name" value="ThiL"/>
    <property type="match status" value="1"/>
</dbReference>
<keyword evidence="2 5" id="KW-0808">Transferase</keyword>
<sequence length="307" mass="34303">MQESEIIRTLFPGKSFPEDDCYFLSPDTLVTTDSLVEGTHFLHEWSSPTQIAEKLIEVNVSDIAASGGKPRLCFLNLGLSLFSKEEKWVKEFTKSFLKRLKEYKMDLVGGDTFYSQTTHLTLTVFGKTKQPWFRSGGKEGDFLYLTGSVGNSELGLQILNKTKTGKGASAKPALAKHLSPKSRVPLVSHLQKFEIHACMDLTDGIIQDSRRMALASKGKLEIDMDLLPIDKFARENLSWDEVLSSGEELELLFLSPNLLPSKIGGVPVTRIGRFLPAKKNKKKKVVEFSLNGSVYEPQKLGFLHFQS</sequence>
<dbReference type="PANTHER" id="PTHR30270:SF0">
    <property type="entry name" value="THIAMINE-MONOPHOSPHATE KINASE"/>
    <property type="match status" value="1"/>
</dbReference>
<organism evidence="5 6">
    <name type="scientific">Leptospira idonii</name>
    <dbReference type="NCBI Taxonomy" id="1193500"/>
    <lineage>
        <taxon>Bacteria</taxon>
        <taxon>Pseudomonadati</taxon>
        <taxon>Spirochaetota</taxon>
        <taxon>Spirochaetia</taxon>
        <taxon>Leptospirales</taxon>
        <taxon>Leptospiraceae</taxon>
        <taxon>Leptospira</taxon>
    </lineage>
</organism>
<dbReference type="SUPFAM" id="SSF56042">
    <property type="entry name" value="PurM C-terminal domain-like"/>
    <property type="match status" value="1"/>
</dbReference>
<keyword evidence="2" id="KW-0547">Nucleotide-binding</keyword>
<keyword evidence="2" id="KW-0067">ATP-binding</keyword>
<feature type="binding site" evidence="2">
    <location>
        <position position="111"/>
    </location>
    <ligand>
        <name>Mg(2+)</name>
        <dbReference type="ChEBI" id="CHEBI:18420"/>
        <label>1</label>
    </ligand>
</feature>
<protein>
    <recommendedName>
        <fullName evidence="2">Thiamine-monophosphate kinase</fullName>
        <shortName evidence="2">TMP kinase</shortName>
        <shortName evidence="2">Thiamine-phosphate kinase</shortName>
        <ecNumber evidence="2">2.7.4.16</ecNumber>
    </recommendedName>
</protein>
<feature type="binding site" evidence="2">
    <location>
        <begin position="110"/>
        <end position="111"/>
    </location>
    <ligand>
        <name>ATP</name>
        <dbReference type="ChEBI" id="CHEBI:30616"/>
    </ligand>
</feature>
<name>A0A4R9M2V5_9LEPT</name>
<comment type="miscellaneous">
    <text evidence="2">Reaction mechanism of ThiL seems to utilize a direct, inline transfer of the gamma-phosphate of ATP to TMP rather than a phosphorylated enzyme intermediate.</text>
</comment>
<feature type="domain" description="PurM-like C-terminal" evidence="4">
    <location>
        <begin position="138"/>
        <end position="244"/>
    </location>
</feature>
<reference evidence="5" key="1">
    <citation type="journal article" date="2019" name="PLoS Negl. Trop. Dis.">
        <title>Revisiting the worldwide diversity of Leptospira species in the environment.</title>
        <authorList>
            <person name="Vincent A.T."/>
            <person name="Schiettekatte O."/>
            <person name="Bourhy P."/>
            <person name="Veyrier F.J."/>
            <person name="Picardeau M."/>
        </authorList>
    </citation>
    <scope>NUCLEOTIDE SEQUENCE [LARGE SCALE GENOMIC DNA]</scope>
    <source>
        <strain evidence="5">201300427</strain>
    </source>
</reference>
<evidence type="ECO:0000256" key="2">
    <source>
        <dbReference type="HAMAP-Rule" id="MF_02128"/>
    </source>
</evidence>